<keyword evidence="15" id="KW-1185">Reference proteome</keyword>
<dbReference type="InterPro" id="IPR000531">
    <property type="entry name" value="Beta-barrel_TonB"/>
</dbReference>
<keyword evidence="6" id="KW-0406">Ion transport</keyword>
<dbReference type="InterPro" id="IPR012910">
    <property type="entry name" value="Plug_dom"/>
</dbReference>
<keyword evidence="4 10" id="KW-0812">Transmembrane</keyword>
<dbReference type="Pfam" id="PF00593">
    <property type="entry name" value="TonB_dep_Rec_b-barrel"/>
    <property type="match status" value="1"/>
</dbReference>
<evidence type="ECO:0000256" key="11">
    <source>
        <dbReference type="RuleBase" id="RU003357"/>
    </source>
</evidence>
<comment type="caution">
    <text evidence="14">The sequence shown here is derived from an EMBL/GenBank/DDBJ whole genome shotgun (WGS) entry which is preliminary data.</text>
</comment>
<evidence type="ECO:0000313" key="15">
    <source>
        <dbReference type="Proteomes" id="UP000266385"/>
    </source>
</evidence>
<keyword evidence="14" id="KW-0675">Receptor</keyword>
<keyword evidence="2 10" id="KW-0813">Transport</keyword>
<dbReference type="GO" id="GO:0015889">
    <property type="term" value="P:cobalamin transport"/>
    <property type="evidence" value="ECO:0007669"/>
    <property type="project" value="TreeGrafter"/>
</dbReference>
<accession>A0A399R936</accession>
<dbReference type="PROSITE" id="PS52016">
    <property type="entry name" value="TONB_DEPENDENT_REC_3"/>
    <property type="match status" value="1"/>
</dbReference>
<feature type="domain" description="TonB-dependent receptor-like beta-barrel" evidence="12">
    <location>
        <begin position="163"/>
        <end position="594"/>
    </location>
</feature>
<dbReference type="Proteomes" id="UP000266385">
    <property type="component" value="Unassembled WGS sequence"/>
</dbReference>
<name>A0A399R936_9PROT</name>
<evidence type="ECO:0000256" key="4">
    <source>
        <dbReference type="ARBA" id="ARBA00022692"/>
    </source>
</evidence>
<evidence type="ECO:0000259" key="13">
    <source>
        <dbReference type="Pfam" id="PF07715"/>
    </source>
</evidence>
<evidence type="ECO:0000256" key="6">
    <source>
        <dbReference type="ARBA" id="ARBA00023065"/>
    </source>
</evidence>
<evidence type="ECO:0000256" key="10">
    <source>
        <dbReference type="PROSITE-ProRule" id="PRU01360"/>
    </source>
</evidence>
<dbReference type="Gene3D" id="2.40.170.20">
    <property type="entry name" value="TonB-dependent receptor, beta-barrel domain"/>
    <property type="match status" value="1"/>
</dbReference>
<dbReference type="OrthoDB" id="9796221at2"/>
<evidence type="ECO:0000256" key="2">
    <source>
        <dbReference type="ARBA" id="ARBA00022448"/>
    </source>
</evidence>
<keyword evidence="9 10" id="KW-0998">Cell outer membrane</keyword>
<evidence type="ECO:0000256" key="5">
    <source>
        <dbReference type="ARBA" id="ARBA00022729"/>
    </source>
</evidence>
<dbReference type="InterPro" id="IPR036942">
    <property type="entry name" value="Beta-barrel_TonB_sf"/>
</dbReference>
<dbReference type="GO" id="GO:0009279">
    <property type="term" value="C:cell outer membrane"/>
    <property type="evidence" value="ECO:0007669"/>
    <property type="project" value="UniProtKB-SubCell"/>
</dbReference>
<gene>
    <name evidence="14" type="ORF">D1223_15765</name>
</gene>
<comment type="subcellular location">
    <subcellularLocation>
        <location evidence="1 10">Cell outer membrane</location>
        <topology evidence="1 10">Multi-pass membrane protein</topology>
    </subcellularLocation>
</comment>
<dbReference type="PANTHER" id="PTHR30069:SF53">
    <property type="entry name" value="COLICIN I RECEPTOR-RELATED"/>
    <property type="match status" value="1"/>
</dbReference>
<sequence>MAGSAMLVLSGTASAQTLAETRLDTVTVSGLRPVADDSLTEDVTVLDEDDLAIRATPFAVDQLRAAPGIGVSRSGSVGGLTQVRIRGAEANHTLVFLDGIEFSDPVTGETDFGLLSGLDIARIEVLRGEQSSLYGSDAIGGVIGIYTSGQDGLDAEAEAGSRGTVRGSAGFSAGDGPFRVGGSVAGFATDGVDSAGLDGEKDGSASGSALLRGAIALPDDWDLSLLATYRESDSQFDSDTDFDGLLDNVDRETDSEQSILGASLSGETGPVSHRFGASFNRVDRTNRADGTYTDSTLGERTKLSWSPSVSTGSESFTQTFSALLDYEQEDYERRSTDLAFGDPNQSQSFETLGVAGEYRLQLDRLRAKVSARFDDNDGRFDDAETWRAGAAWLFDFGGRARASVGTGVKNPTFTELFGFYPDSFVGNPDLTPEKSTSWEIGWDQDWETFSGSITWFEAELEDEIYTAYTPDFRSTAANRAGDSKRSGLEFAARWTPTDSLSVSGQFTSLSSESDDGSDEIRVPENTASLAADWAVNDSGLRIGAAFDYVGEQDDFNFGTFPSTRETLDAYVLASLTAQIPVSERLAITLRGENLFDEEVTDVFGYRGPGAGAFIGLRLR</sequence>
<evidence type="ECO:0000256" key="3">
    <source>
        <dbReference type="ARBA" id="ARBA00022452"/>
    </source>
</evidence>
<feature type="domain" description="TonB-dependent receptor plug" evidence="13">
    <location>
        <begin position="38"/>
        <end position="142"/>
    </location>
</feature>
<dbReference type="Gene3D" id="2.170.130.10">
    <property type="entry name" value="TonB-dependent receptor, plug domain"/>
    <property type="match status" value="1"/>
</dbReference>
<keyword evidence="7 11" id="KW-0798">TonB box</keyword>
<proteinExistence type="inferred from homology"/>
<dbReference type="Pfam" id="PF07715">
    <property type="entry name" value="Plug"/>
    <property type="match status" value="1"/>
</dbReference>
<dbReference type="InterPro" id="IPR039426">
    <property type="entry name" value="TonB-dep_rcpt-like"/>
</dbReference>
<evidence type="ECO:0000259" key="12">
    <source>
        <dbReference type="Pfam" id="PF00593"/>
    </source>
</evidence>
<dbReference type="InterPro" id="IPR037066">
    <property type="entry name" value="Plug_dom_sf"/>
</dbReference>
<dbReference type="SUPFAM" id="SSF56935">
    <property type="entry name" value="Porins"/>
    <property type="match status" value="1"/>
</dbReference>
<dbReference type="EMBL" id="QWFX01000016">
    <property type="protein sequence ID" value="RIJ26437.1"/>
    <property type="molecule type" value="Genomic_DNA"/>
</dbReference>
<organism evidence="14 15">
    <name type="scientific">Henriciella mobilis</name>
    <dbReference type="NCBI Taxonomy" id="2305467"/>
    <lineage>
        <taxon>Bacteria</taxon>
        <taxon>Pseudomonadati</taxon>
        <taxon>Pseudomonadota</taxon>
        <taxon>Alphaproteobacteria</taxon>
        <taxon>Hyphomonadales</taxon>
        <taxon>Hyphomonadaceae</taxon>
        <taxon>Henriciella</taxon>
    </lineage>
</organism>
<dbReference type="PANTHER" id="PTHR30069">
    <property type="entry name" value="TONB-DEPENDENT OUTER MEMBRANE RECEPTOR"/>
    <property type="match status" value="1"/>
</dbReference>
<dbReference type="AlphaFoldDB" id="A0A399R936"/>
<keyword evidence="3 10" id="KW-1134">Transmembrane beta strand</keyword>
<reference evidence="14 15" key="1">
    <citation type="submission" date="2018-08" db="EMBL/GenBank/DDBJ databases">
        <title>Henriciella mobilis sp. nov., isolated from seawater.</title>
        <authorList>
            <person name="Cheng H."/>
            <person name="Wu Y.-H."/>
            <person name="Xu X.-W."/>
            <person name="Guo L.-L."/>
        </authorList>
    </citation>
    <scope>NUCLEOTIDE SEQUENCE [LARGE SCALE GENOMIC DNA]</scope>
    <source>
        <strain evidence="14 15">JN25</strain>
    </source>
</reference>
<keyword evidence="5" id="KW-0732">Signal</keyword>
<dbReference type="GO" id="GO:0006811">
    <property type="term" value="P:monoatomic ion transport"/>
    <property type="evidence" value="ECO:0007669"/>
    <property type="project" value="UniProtKB-KW"/>
</dbReference>
<comment type="similarity">
    <text evidence="10 11">Belongs to the TonB-dependent receptor family.</text>
</comment>
<keyword evidence="8 10" id="KW-0472">Membrane</keyword>
<protein>
    <submittedName>
        <fullName evidence="14">TonB-dependent receptor</fullName>
    </submittedName>
</protein>
<evidence type="ECO:0000256" key="8">
    <source>
        <dbReference type="ARBA" id="ARBA00023136"/>
    </source>
</evidence>
<evidence type="ECO:0000256" key="9">
    <source>
        <dbReference type="ARBA" id="ARBA00023237"/>
    </source>
</evidence>
<evidence type="ECO:0000256" key="1">
    <source>
        <dbReference type="ARBA" id="ARBA00004571"/>
    </source>
</evidence>
<evidence type="ECO:0000256" key="7">
    <source>
        <dbReference type="ARBA" id="ARBA00023077"/>
    </source>
</evidence>
<evidence type="ECO:0000313" key="14">
    <source>
        <dbReference type="EMBL" id="RIJ26437.1"/>
    </source>
</evidence>